<sequence>MHCFRLRANFKHSPGAFLSREEAYDPYVAHCERMHYEHTTLAVFAKLFKKAFPDAETKRVIRDGTAPRRCWADMAFCPSSSAPAFIPPRPVPIPTAITWVKENAKEIYHEEVRYRAARKRSREDATSVGCTTDEPLPEGLPTTSSATGDDSNFDGDDGDDDRGGSDQPSEFHYVEDDDDDEQTMTIGRTGAQLEAKGVLVFISQVYIKELWGINPINPATTEVELLWRGVLSAQSSTLALTSCLLMSSASFLMGHWPLAKHYFRMARHHLGVLFDTADYDIACVLLPLSWWSRLYAENHDEGMEKQVYYVTLGQQICENCGAQNDDTYRNLT</sequence>
<dbReference type="Pfam" id="PF02257">
    <property type="entry name" value="RFX_DNA_binding"/>
    <property type="match status" value="1"/>
</dbReference>
<protein>
    <recommendedName>
        <fullName evidence="2">RFX-type winged-helix domain-containing protein</fullName>
    </recommendedName>
</protein>
<dbReference type="KEGG" id="acan:ACA1_112800"/>
<dbReference type="GO" id="GO:0003677">
    <property type="term" value="F:DNA binding"/>
    <property type="evidence" value="ECO:0007669"/>
    <property type="project" value="InterPro"/>
</dbReference>
<dbReference type="EMBL" id="KB007926">
    <property type="protein sequence ID" value="ELR19975.1"/>
    <property type="molecule type" value="Genomic_DNA"/>
</dbReference>
<evidence type="ECO:0000259" key="2">
    <source>
        <dbReference type="PROSITE" id="PS51526"/>
    </source>
</evidence>
<keyword evidence="4" id="KW-1185">Reference proteome</keyword>
<organism evidence="3 4">
    <name type="scientific">Acanthamoeba castellanii (strain ATCC 30010 / Neff)</name>
    <dbReference type="NCBI Taxonomy" id="1257118"/>
    <lineage>
        <taxon>Eukaryota</taxon>
        <taxon>Amoebozoa</taxon>
        <taxon>Discosea</taxon>
        <taxon>Longamoebia</taxon>
        <taxon>Centramoebida</taxon>
        <taxon>Acanthamoebidae</taxon>
        <taxon>Acanthamoeba</taxon>
    </lineage>
</organism>
<dbReference type="SUPFAM" id="SSF46785">
    <property type="entry name" value="Winged helix' DNA-binding domain"/>
    <property type="match status" value="1"/>
</dbReference>
<dbReference type="InterPro" id="IPR003150">
    <property type="entry name" value="DNA-bd_RFX"/>
</dbReference>
<proteinExistence type="predicted"/>
<gene>
    <name evidence="3" type="ORF">ACA1_112800</name>
</gene>
<dbReference type="VEuPathDB" id="AmoebaDB:ACA1_112800"/>
<evidence type="ECO:0000313" key="4">
    <source>
        <dbReference type="Proteomes" id="UP000011083"/>
    </source>
</evidence>
<dbReference type="Gene3D" id="1.10.10.10">
    <property type="entry name" value="Winged helix-like DNA-binding domain superfamily/Winged helix DNA-binding domain"/>
    <property type="match status" value="1"/>
</dbReference>
<dbReference type="Proteomes" id="UP000011083">
    <property type="component" value="Unassembled WGS sequence"/>
</dbReference>
<dbReference type="RefSeq" id="XP_004342084.1">
    <property type="nucleotide sequence ID" value="XM_004342035.1"/>
</dbReference>
<dbReference type="PROSITE" id="PS51526">
    <property type="entry name" value="RFX_DBD"/>
    <property type="match status" value="1"/>
</dbReference>
<evidence type="ECO:0000313" key="3">
    <source>
        <dbReference type="EMBL" id="ELR19975.1"/>
    </source>
</evidence>
<feature type="region of interest" description="Disordered" evidence="1">
    <location>
        <begin position="116"/>
        <end position="181"/>
    </location>
</feature>
<feature type="compositionally biased region" description="Acidic residues" evidence="1">
    <location>
        <begin position="151"/>
        <end position="160"/>
    </location>
</feature>
<name>L8H462_ACACF</name>
<dbReference type="GeneID" id="14920814"/>
<dbReference type="GO" id="GO:0006355">
    <property type="term" value="P:regulation of DNA-templated transcription"/>
    <property type="evidence" value="ECO:0007669"/>
    <property type="project" value="InterPro"/>
</dbReference>
<dbReference type="InterPro" id="IPR036390">
    <property type="entry name" value="WH_DNA-bd_sf"/>
</dbReference>
<dbReference type="AlphaFoldDB" id="L8H462"/>
<accession>L8H462</accession>
<evidence type="ECO:0000256" key="1">
    <source>
        <dbReference type="SAM" id="MobiDB-lite"/>
    </source>
</evidence>
<dbReference type="InterPro" id="IPR036388">
    <property type="entry name" value="WH-like_DNA-bd_sf"/>
</dbReference>
<feature type="domain" description="RFX-type winged-helix" evidence="2">
    <location>
        <begin position="2"/>
        <end position="69"/>
    </location>
</feature>
<reference evidence="3 4" key="1">
    <citation type="journal article" date="2013" name="Genome Biol.">
        <title>Genome of Acanthamoeba castellanii highlights extensive lateral gene transfer and early evolution of tyrosine kinase signaling.</title>
        <authorList>
            <person name="Clarke M."/>
            <person name="Lohan A.J."/>
            <person name="Liu B."/>
            <person name="Lagkouvardos I."/>
            <person name="Roy S."/>
            <person name="Zafar N."/>
            <person name="Bertelli C."/>
            <person name="Schilde C."/>
            <person name="Kianianmomeni A."/>
            <person name="Burglin T.R."/>
            <person name="Frech C."/>
            <person name="Turcotte B."/>
            <person name="Kopec K.O."/>
            <person name="Synnott J.M."/>
            <person name="Choo C."/>
            <person name="Paponov I."/>
            <person name="Finkler A."/>
            <person name="Soon Heng Tan C."/>
            <person name="Hutchins A.P."/>
            <person name="Weinmeier T."/>
            <person name="Rattei T."/>
            <person name="Chu J.S."/>
            <person name="Gimenez G."/>
            <person name="Irimia M."/>
            <person name="Rigden D.J."/>
            <person name="Fitzpatrick D.A."/>
            <person name="Lorenzo-Morales J."/>
            <person name="Bateman A."/>
            <person name="Chiu C.H."/>
            <person name="Tang P."/>
            <person name="Hegemann P."/>
            <person name="Fromm H."/>
            <person name="Raoult D."/>
            <person name="Greub G."/>
            <person name="Miranda-Saavedra D."/>
            <person name="Chen N."/>
            <person name="Nash P."/>
            <person name="Ginger M.L."/>
            <person name="Horn M."/>
            <person name="Schaap P."/>
            <person name="Caler L."/>
            <person name="Loftus B."/>
        </authorList>
    </citation>
    <scope>NUCLEOTIDE SEQUENCE [LARGE SCALE GENOMIC DNA]</scope>
    <source>
        <strain evidence="3 4">Neff</strain>
    </source>
</reference>